<feature type="compositionally biased region" description="Low complexity" evidence="1">
    <location>
        <begin position="338"/>
        <end position="365"/>
    </location>
</feature>
<reference evidence="2" key="1">
    <citation type="journal article" date="2023" name="Mol. Phylogenet. Evol.">
        <title>Genome-scale phylogeny and comparative genomics of the fungal order Sordariales.</title>
        <authorList>
            <person name="Hensen N."/>
            <person name="Bonometti L."/>
            <person name="Westerberg I."/>
            <person name="Brannstrom I.O."/>
            <person name="Guillou S."/>
            <person name="Cros-Aarteil S."/>
            <person name="Calhoun S."/>
            <person name="Haridas S."/>
            <person name="Kuo A."/>
            <person name="Mondo S."/>
            <person name="Pangilinan J."/>
            <person name="Riley R."/>
            <person name="LaButti K."/>
            <person name="Andreopoulos B."/>
            <person name="Lipzen A."/>
            <person name="Chen C."/>
            <person name="Yan M."/>
            <person name="Daum C."/>
            <person name="Ng V."/>
            <person name="Clum A."/>
            <person name="Steindorff A."/>
            <person name="Ohm R.A."/>
            <person name="Martin F."/>
            <person name="Silar P."/>
            <person name="Natvig D.O."/>
            <person name="Lalanne C."/>
            <person name="Gautier V."/>
            <person name="Ament-Velasquez S.L."/>
            <person name="Kruys A."/>
            <person name="Hutchinson M.I."/>
            <person name="Powell A.J."/>
            <person name="Barry K."/>
            <person name="Miller A.N."/>
            <person name="Grigoriev I.V."/>
            <person name="Debuchy R."/>
            <person name="Gladieux P."/>
            <person name="Hiltunen Thoren M."/>
            <person name="Johannesson H."/>
        </authorList>
    </citation>
    <scope>NUCLEOTIDE SEQUENCE</scope>
    <source>
        <strain evidence="2">CBS 168.71</strain>
    </source>
</reference>
<feature type="compositionally biased region" description="Low complexity" evidence="1">
    <location>
        <begin position="886"/>
        <end position="899"/>
    </location>
</feature>
<feature type="region of interest" description="Disordered" evidence="1">
    <location>
        <begin position="325"/>
        <end position="365"/>
    </location>
</feature>
<evidence type="ECO:0000256" key="1">
    <source>
        <dbReference type="SAM" id="MobiDB-lite"/>
    </source>
</evidence>
<feature type="region of interest" description="Disordered" evidence="1">
    <location>
        <begin position="811"/>
        <end position="901"/>
    </location>
</feature>
<comment type="caution">
    <text evidence="2">The sequence shown here is derived from an EMBL/GenBank/DDBJ whole genome shotgun (WGS) entry which is preliminary data.</text>
</comment>
<evidence type="ECO:0000313" key="2">
    <source>
        <dbReference type="EMBL" id="KAK3292199.1"/>
    </source>
</evidence>
<reference evidence="2" key="2">
    <citation type="submission" date="2023-06" db="EMBL/GenBank/DDBJ databases">
        <authorList>
            <consortium name="Lawrence Berkeley National Laboratory"/>
            <person name="Haridas S."/>
            <person name="Hensen N."/>
            <person name="Bonometti L."/>
            <person name="Westerberg I."/>
            <person name="Brannstrom I.O."/>
            <person name="Guillou S."/>
            <person name="Cros-Aarteil S."/>
            <person name="Calhoun S."/>
            <person name="Kuo A."/>
            <person name="Mondo S."/>
            <person name="Pangilinan J."/>
            <person name="Riley R."/>
            <person name="Labutti K."/>
            <person name="Andreopoulos B."/>
            <person name="Lipzen A."/>
            <person name="Chen C."/>
            <person name="Yanf M."/>
            <person name="Daum C."/>
            <person name="Ng V."/>
            <person name="Clum A."/>
            <person name="Steindorff A."/>
            <person name="Ohm R."/>
            <person name="Martin F."/>
            <person name="Silar P."/>
            <person name="Natvig D."/>
            <person name="Lalanne C."/>
            <person name="Gautier V."/>
            <person name="Ament-Velasquez S.L."/>
            <person name="Kruys A."/>
            <person name="Hutchinson M.I."/>
            <person name="Powell A.J."/>
            <person name="Barry K."/>
            <person name="Miller A.N."/>
            <person name="Grigoriev I.V."/>
            <person name="Debuchy R."/>
            <person name="Gladieux P."/>
            <person name="Thoren M.H."/>
            <person name="Johannesson H."/>
        </authorList>
    </citation>
    <scope>NUCLEOTIDE SEQUENCE</scope>
    <source>
        <strain evidence="2">CBS 168.71</strain>
    </source>
</reference>
<name>A0AAE0H9B5_9PEZI</name>
<feature type="region of interest" description="Disordered" evidence="1">
    <location>
        <begin position="629"/>
        <end position="652"/>
    </location>
</feature>
<feature type="compositionally biased region" description="Polar residues" evidence="1">
    <location>
        <begin position="863"/>
        <end position="879"/>
    </location>
</feature>
<proteinExistence type="predicted"/>
<feature type="compositionally biased region" description="Basic and acidic residues" evidence="1">
    <location>
        <begin position="1"/>
        <end position="15"/>
    </location>
</feature>
<feature type="compositionally biased region" description="Basic and acidic residues" evidence="1">
    <location>
        <begin position="956"/>
        <end position="979"/>
    </location>
</feature>
<dbReference type="GeneID" id="87841422"/>
<keyword evidence="3" id="KW-1185">Reference proteome</keyword>
<feature type="compositionally biased region" description="Basic residues" evidence="1">
    <location>
        <begin position="981"/>
        <end position="992"/>
    </location>
</feature>
<dbReference type="RefSeq" id="XP_062655713.1">
    <property type="nucleotide sequence ID" value="XM_062804474.1"/>
</dbReference>
<evidence type="ECO:0000313" key="3">
    <source>
        <dbReference type="Proteomes" id="UP001278766"/>
    </source>
</evidence>
<sequence length="992" mass="107739">MDNKKRFASLMEDHSFLPGMEAVRNGGRSGSQSGDGESPCPAPSNSELHLDSSQDHDALSCVTKETSQEDCARHRFIVWAAVKRNSSTRMTSEERLECPLLRCTQRFPDHESMLKHLAKCRYLASGEYWCYDHMRVERFDDLKCKRCLGHPSKRRKMLSLAKNFFHSLGHKSKKGPGVAFVDDEVLLQPPPSYDSLDIPTSDALASELPSTEILEADSFEVPLLEPTPAPAPAPAPSDGIDPQALLMPAAPAVPALPELDSNESFPQWQPGSGFPLSSYPISPYPFQPVSLNTPSVLDANLFATPHDSDLLRGAAFKPALQLTTGGYANRRQAPRPAPRAAPTVPRSSMGLSPSSSVRSTASTDTNASAVSYGSSMISSTSDWSGVWSIASGLDTSMTSPVEGTVADELFADVLNSDHNDPCPGSLHDFFSELPADLPMLDNACEIASDPILGFQPAVPSGLAPAPGMVPVDVTAQPVEIGEPEVEQTNTCCSETKSLVSSAWDALQEHILSSMVKLQGHRGNYIANQLSSMSIETVAATGLRALHALIDGQQPSSASDALCLIHLVYAFSLVLHGQEAADSAKSLFLQSLVYVNGLPSNDRDLYHQMVLNIWQPPDFSLTEAGEHFSATSSNPFAPFPDPKGKSPEGSTRAFKQRGDAVLATARDFLDELEISLLDHGPPPLDPQGPDLHIAHLKDVSPTRLMGGELISAARDVLVILSQRFNDASLKSMLVEVYQRLCTFSICSTRRFEIEILHAGKSCLPTGKFFGDFVPSVRELCDRIYEQHDVGPSRRDVYHGFGVNLIESLVSEFGRSGSKPRTPPPDDIDMFLNDVSEAGDSPTNPQPTSFPAPKNFDDSKPVQLPTPTASPGDSPARNSGASPAAEPTQQASTETSEQQQAGQKVNADSCCDICGYRPKGDPQWFKGSMAKHRKLQHSTAPPKIYKCPFPGCTSQYKNRPDNLRQHQIEKNHWVKGDESTPRRPSKRKKVAEED</sequence>
<dbReference type="Proteomes" id="UP001278766">
    <property type="component" value="Unassembled WGS sequence"/>
</dbReference>
<feature type="region of interest" description="Disordered" evidence="1">
    <location>
        <begin position="955"/>
        <end position="992"/>
    </location>
</feature>
<dbReference type="AlphaFoldDB" id="A0AAE0H9B5"/>
<protein>
    <submittedName>
        <fullName evidence="2">Uncharacterized protein</fullName>
    </submittedName>
</protein>
<feature type="region of interest" description="Disordered" evidence="1">
    <location>
        <begin position="1"/>
        <end position="51"/>
    </location>
</feature>
<gene>
    <name evidence="2" type="ORF">B0H64DRAFT_405925</name>
</gene>
<dbReference type="EMBL" id="JAUEPN010000007">
    <property type="protein sequence ID" value="KAK3292199.1"/>
    <property type="molecule type" value="Genomic_DNA"/>
</dbReference>
<organism evidence="2 3">
    <name type="scientific">Chaetomium fimeti</name>
    <dbReference type="NCBI Taxonomy" id="1854472"/>
    <lineage>
        <taxon>Eukaryota</taxon>
        <taxon>Fungi</taxon>
        <taxon>Dikarya</taxon>
        <taxon>Ascomycota</taxon>
        <taxon>Pezizomycotina</taxon>
        <taxon>Sordariomycetes</taxon>
        <taxon>Sordariomycetidae</taxon>
        <taxon>Sordariales</taxon>
        <taxon>Chaetomiaceae</taxon>
        <taxon>Chaetomium</taxon>
    </lineage>
</organism>
<accession>A0AAE0H9B5</accession>